<dbReference type="AlphaFoldDB" id="A0A1A9WA08"/>
<feature type="transmembrane region" description="Helical" evidence="1">
    <location>
        <begin position="42"/>
        <end position="60"/>
    </location>
</feature>
<dbReference type="SUPFAM" id="SSF52540">
    <property type="entry name" value="P-loop containing nucleoside triphosphate hydrolases"/>
    <property type="match status" value="1"/>
</dbReference>
<name>A0A1A9WA08_9MUSC</name>
<keyword evidence="3" id="KW-1185">Reference proteome</keyword>
<reference evidence="2" key="2">
    <citation type="submission" date="2020-05" db="UniProtKB">
        <authorList>
            <consortium name="EnsemblMetazoa"/>
        </authorList>
    </citation>
    <scope>IDENTIFICATION</scope>
    <source>
        <strain evidence="2">IAEA</strain>
    </source>
</reference>
<proteinExistence type="predicted"/>
<keyword evidence="1" id="KW-0812">Transmembrane</keyword>
<dbReference type="Gene3D" id="3.40.50.300">
    <property type="entry name" value="P-loop containing nucleotide triphosphate hydrolases"/>
    <property type="match status" value="1"/>
</dbReference>
<dbReference type="EnsemblMetazoa" id="GBRI011797-RA">
    <property type="protein sequence ID" value="GBRI011797-PA"/>
    <property type="gene ID" value="GBRI011797"/>
</dbReference>
<organism evidence="2 3">
    <name type="scientific">Glossina brevipalpis</name>
    <dbReference type="NCBI Taxonomy" id="37001"/>
    <lineage>
        <taxon>Eukaryota</taxon>
        <taxon>Metazoa</taxon>
        <taxon>Ecdysozoa</taxon>
        <taxon>Arthropoda</taxon>
        <taxon>Hexapoda</taxon>
        <taxon>Insecta</taxon>
        <taxon>Pterygota</taxon>
        <taxon>Neoptera</taxon>
        <taxon>Endopterygota</taxon>
        <taxon>Diptera</taxon>
        <taxon>Brachycera</taxon>
        <taxon>Muscomorpha</taxon>
        <taxon>Hippoboscoidea</taxon>
        <taxon>Glossinidae</taxon>
        <taxon>Glossina</taxon>
    </lineage>
</organism>
<protein>
    <recommendedName>
        <fullName evidence="4">AAA+ ATPase domain-containing protein</fullName>
    </recommendedName>
</protein>
<evidence type="ECO:0000256" key="1">
    <source>
        <dbReference type="SAM" id="Phobius"/>
    </source>
</evidence>
<dbReference type="InterPro" id="IPR027417">
    <property type="entry name" value="P-loop_NTPase"/>
</dbReference>
<evidence type="ECO:0000313" key="2">
    <source>
        <dbReference type="EnsemblMetazoa" id="GBRI011797-PA"/>
    </source>
</evidence>
<evidence type="ECO:0008006" key="4">
    <source>
        <dbReference type="Google" id="ProtNLM"/>
    </source>
</evidence>
<dbReference type="Proteomes" id="UP000091820">
    <property type="component" value="Unassembled WGS sequence"/>
</dbReference>
<keyword evidence="1" id="KW-1133">Transmembrane helix</keyword>
<sequence>MTNAGSRCDVIQDFGQRTLRRLGTSEISFVFQPGRTMRFKSILVGAVIIVAILSTLMRHYQSSDVENSVAFIRRFFWYYRKQYIEYFYEKCSYRNSYDWFDSEKILKSIREESILHQDRALEQLEAALRSKDDIITIALTGPVGVGKSLVLNSLAANFPWPENVYAYAWNAYVRDDSDKFRMIRAILERLSDCDRNLLIVENLKASDYGVPNSVNKLAVQIANGQRRVIIFYVFNLNAMRDEYPLAEQSELFTKSLPVAHVINFKAFTKNELGDCVYREMTREKVILKPEDLNEIIETIDVTHSGCKKVKAKVLMYGIAK</sequence>
<evidence type="ECO:0000313" key="3">
    <source>
        <dbReference type="Proteomes" id="UP000091820"/>
    </source>
</evidence>
<keyword evidence="1" id="KW-0472">Membrane</keyword>
<reference evidence="3" key="1">
    <citation type="submission" date="2014-03" db="EMBL/GenBank/DDBJ databases">
        <authorList>
            <person name="Aksoy S."/>
            <person name="Warren W."/>
            <person name="Wilson R.K."/>
        </authorList>
    </citation>
    <scope>NUCLEOTIDE SEQUENCE [LARGE SCALE GENOMIC DNA]</scope>
    <source>
        <strain evidence="3">IAEA</strain>
    </source>
</reference>
<accession>A0A1A9WA08</accession>
<dbReference type="VEuPathDB" id="VectorBase:GBRI011797"/>